<comment type="caution">
    <text evidence="1">The sequence shown here is derived from an EMBL/GenBank/DDBJ whole genome shotgun (WGS) entry which is preliminary data.</text>
</comment>
<accession>X1CZW0</accession>
<evidence type="ECO:0000313" key="1">
    <source>
        <dbReference type="EMBL" id="GAH01540.1"/>
    </source>
</evidence>
<reference evidence="1" key="1">
    <citation type="journal article" date="2014" name="Front. Microbiol.">
        <title>High frequency of phylogenetically diverse reductive dehalogenase-homologous genes in deep subseafloor sedimentary metagenomes.</title>
        <authorList>
            <person name="Kawai M."/>
            <person name="Futagami T."/>
            <person name="Toyoda A."/>
            <person name="Takaki Y."/>
            <person name="Nishi S."/>
            <person name="Hori S."/>
            <person name="Arai W."/>
            <person name="Tsubouchi T."/>
            <person name="Morono Y."/>
            <person name="Uchiyama I."/>
            <person name="Ito T."/>
            <person name="Fujiyama A."/>
            <person name="Inagaki F."/>
            <person name="Takami H."/>
        </authorList>
    </citation>
    <scope>NUCLEOTIDE SEQUENCE</scope>
    <source>
        <strain evidence="1">Expedition CK06-06</strain>
    </source>
</reference>
<proteinExistence type="predicted"/>
<sequence>MTFYELSVITNTGYPYYNINLKNPPNGSSILLRFFDFTHKNSERVSKLDPVSTFELNAGLVSALFEFARNIDKKIEVLEFRSGKKEVSKGNGRNYEGDVLITTQTEPYLLHNSVKEKIKLIYDTVIATKIPLDSALELLQNEEDNILDILTDSEARKRIINHETEIDRLANEFLTEMNSYGLHGISISFFDLSPITVYGKKYSLNDVDAILRNIGIFPNITPLEWIYRQSYILDEPIWVYIIKSGVGPTIHGLFEPYFYLLFADP</sequence>
<gene>
    <name evidence="1" type="ORF">S01H4_41743</name>
</gene>
<feature type="non-terminal residue" evidence="1">
    <location>
        <position position="265"/>
    </location>
</feature>
<name>X1CZW0_9ZZZZ</name>
<protein>
    <submittedName>
        <fullName evidence="1">Uncharacterized protein</fullName>
    </submittedName>
</protein>
<dbReference type="AlphaFoldDB" id="X1CZW0"/>
<organism evidence="1">
    <name type="scientific">marine sediment metagenome</name>
    <dbReference type="NCBI Taxonomy" id="412755"/>
    <lineage>
        <taxon>unclassified sequences</taxon>
        <taxon>metagenomes</taxon>
        <taxon>ecological metagenomes</taxon>
    </lineage>
</organism>
<dbReference type="EMBL" id="BART01022853">
    <property type="protein sequence ID" value="GAH01540.1"/>
    <property type="molecule type" value="Genomic_DNA"/>
</dbReference>